<evidence type="ECO:0000256" key="1">
    <source>
        <dbReference type="ARBA" id="ARBA00022553"/>
    </source>
</evidence>
<dbReference type="Pfam" id="PF00505">
    <property type="entry name" value="HMG_box"/>
    <property type="match status" value="1"/>
</dbReference>
<dbReference type="GO" id="GO:0000977">
    <property type="term" value="F:RNA polymerase II transcription regulatory region sequence-specific DNA binding"/>
    <property type="evidence" value="ECO:0007669"/>
    <property type="project" value="TreeGrafter"/>
</dbReference>
<dbReference type="STRING" id="451379.A0A0N5B0C5"/>
<accession>A0A0N5B0C5</accession>
<dbReference type="InterPro" id="IPR052412">
    <property type="entry name" value="CC-Dev_Transcription_Reg"/>
</dbReference>
<keyword evidence="5 6" id="KW-0539">Nucleus</keyword>
<evidence type="ECO:0000259" key="7">
    <source>
        <dbReference type="PROSITE" id="PS50118"/>
    </source>
</evidence>
<evidence type="ECO:0000256" key="6">
    <source>
        <dbReference type="PROSITE-ProRule" id="PRU00267"/>
    </source>
</evidence>
<dbReference type="GO" id="GO:0000981">
    <property type="term" value="F:DNA-binding transcription factor activity, RNA polymerase II-specific"/>
    <property type="evidence" value="ECO:0007669"/>
    <property type="project" value="TreeGrafter"/>
</dbReference>
<feature type="domain" description="HMG box" evidence="7">
    <location>
        <begin position="19"/>
        <end position="87"/>
    </location>
</feature>
<keyword evidence="2" id="KW-0805">Transcription regulation</keyword>
<dbReference type="SUPFAM" id="SSF47095">
    <property type="entry name" value="HMG-box"/>
    <property type="match status" value="1"/>
</dbReference>
<evidence type="ECO:0000313" key="8">
    <source>
        <dbReference type="Proteomes" id="UP000046393"/>
    </source>
</evidence>
<feature type="DNA-binding region" description="HMG box" evidence="6">
    <location>
        <begin position="19"/>
        <end position="87"/>
    </location>
</feature>
<protein>
    <submittedName>
        <fullName evidence="9">HMG box domain-containing protein</fullName>
    </submittedName>
</protein>
<evidence type="ECO:0000256" key="5">
    <source>
        <dbReference type="ARBA" id="ARBA00023242"/>
    </source>
</evidence>
<dbReference type="Proteomes" id="UP000046393">
    <property type="component" value="Unplaced"/>
</dbReference>
<dbReference type="InterPro" id="IPR009071">
    <property type="entry name" value="HMG_box_dom"/>
</dbReference>
<dbReference type="PROSITE" id="PS50118">
    <property type="entry name" value="HMG_BOX_2"/>
    <property type="match status" value="1"/>
</dbReference>
<evidence type="ECO:0000256" key="3">
    <source>
        <dbReference type="ARBA" id="ARBA00023125"/>
    </source>
</evidence>
<sequence length="114" mass="13690">MKRYSASGSNAEKNIVDHIRRPMNAFIIFAKRNRPLVQERWPNRDNRAVSKILGQWWYALGPEEKRKYHDLATQVKEAHFRAHPGWKWCSRERRKISSESRKESELFTTFVYLV</sequence>
<dbReference type="PANTHER" id="PTHR13059">
    <property type="entry name" value="HMG-BOX TRANSCRIPTION FACTOR BBX"/>
    <property type="match status" value="1"/>
</dbReference>
<dbReference type="SMART" id="SM00398">
    <property type="entry name" value="HMG"/>
    <property type="match status" value="1"/>
</dbReference>
<dbReference type="FunFam" id="1.10.30.10:FF:000075">
    <property type="entry name" value="Capicua transcriptional repressor a"/>
    <property type="match status" value="1"/>
</dbReference>
<reference evidence="9" key="1">
    <citation type="submission" date="2017-02" db="UniProtKB">
        <authorList>
            <consortium name="WormBaseParasite"/>
        </authorList>
    </citation>
    <scope>IDENTIFICATION</scope>
</reference>
<keyword evidence="1" id="KW-0597">Phosphoprotein</keyword>
<evidence type="ECO:0000256" key="2">
    <source>
        <dbReference type="ARBA" id="ARBA00023015"/>
    </source>
</evidence>
<dbReference type="PANTHER" id="PTHR13059:SF13">
    <property type="entry name" value="PROTEIN CAPICUA HOMOLOG"/>
    <property type="match status" value="1"/>
</dbReference>
<keyword evidence="8" id="KW-1185">Reference proteome</keyword>
<evidence type="ECO:0000256" key="4">
    <source>
        <dbReference type="ARBA" id="ARBA00023163"/>
    </source>
</evidence>
<dbReference type="AlphaFoldDB" id="A0A0N5B0C5"/>
<evidence type="ECO:0000313" key="9">
    <source>
        <dbReference type="WBParaSite" id="SMUV_0001072601-mRNA-1"/>
    </source>
</evidence>
<dbReference type="GO" id="GO:0005634">
    <property type="term" value="C:nucleus"/>
    <property type="evidence" value="ECO:0007669"/>
    <property type="project" value="UniProtKB-UniRule"/>
</dbReference>
<keyword evidence="3 6" id="KW-0238">DNA-binding</keyword>
<name>A0A0N5B0C5_9BILA</name>
<keyword evidence="4" id="KW-0804">Transcription</keyword>
<dbReference type="Gene3D" id="1.10.30.10">
    <property type="entry name" value="High mobility group box domain"/>
    <property type="match status" value="1"/>
</dbReference>
<dbReference type="InterPro" id="IPR036910">
    <property type="entry name" value="HMG_box_dom_sf"/>
</dbReference>
<dbReference type="WBParaSite" id="SMUV_0001072601-mRNA-1">
    <property type="protein sequence ID" value="SMUV_0001072601-mRNA-1"/>
    <property type="gene ID" value="SMUV_0001072601"/>
</dbReference>
<organism evidence="8 9">
    <name type="scientific">Syphacia muris</name>
    <dbReference type="NCBI Taxonomy" id="451379"/>
    <lineage>
        <taxon>Eukaryota</taxon>
        <taxon>Metazoa</taxon>
        <taxon>Ecdysozoa</taxon>
        <taxon>Nematoda</taxon>
        <taxon>Chromadorea</taxon>
        <taxon>Rhabditida</taxon>
        <taxon>Spirurina</taxon>
        <taxon>Oxyuridomorpha</taxon>
        <taxon>Oxyuroidea</taxon>
        <taxon>Oxyuridae</taxon>
        <taxon>Syphacia</taxon>
    </lineage>
</organism>
<proteinExistence type="predicted"/>